<proteinExistence type="predicted"/>
<protein>
    <submittedName>
        <fullName evidence="1">Uncharacterized protein</fullName>
    </submittedName>
</protein>
<sequence length="149" mass="16369">MIDLTCIYSWLLLLPTKVDDTSPLIQYAPAGVWGDSSHSDPFWQSYSNGTFHPTNYTGATATLTFNGSAVYLYGAFRGNHDQYSVTLDGTTTVKNGYSNGEKFQQLMFSATNLNNVQHQLVLKNTYTTTGPSWVDVDYILVTSGDGDAT</sequence>
<dbReference type="EMBL" id="MU274906">
    <property type="protein sequence ID" value="KAI0091114.1"/>
    <property type="molecule type" value="Genomic_DNA"/>
</dbReference>
<dbReference type="Proteomes" id="UP001055072">
    <property type="component" value="Unassembled WGS sequence"/>
</dbReference>
<keyword evidence="2" id="KW-1185">Reference proteome</keyword>
<accession>A0ACB8UA38</accession>
<name>A0ACB8UA38_9APHY</name>
<comment type="caution">
    <text evidence="1">The sequence shown here is derived from an EMBL/GenBank/DDBJ whole genome shotgun (WGS) entry which is preliminary data.</text>
</comment>
<gene>
    <name evidence="1" type="ORF">BDY19DRAFT_886314</name>
</gene>
<organism evidence="1 2">
    <name type="scientific">Irpex rosettiformis</name>
    <dbReference type="NCBI Taxonomy" id="378272"/>
    <lineage>
        <taxon>Eukaryota</taxon>
        <taxon>Fungi</taxon>
        <taxon>Dikarya</taxon>
        <taxon>Basidiomycota</taxon>
        <taxon>Agaricomycotina</taxon>
        <taxon>Agaricomycetes</taxon>
        <taxon>Polyporales</taxon>
        <taxon>Irpicaceae</taxon>
        <taxon>Irpex</taxon>
    </lineage>
</organism>
<evidence type="ECO:0000313" key="1">
    <source>
        <dbReference type="EMBL" id="KAI0091114.1"/>
    </source>
</evidence>
<evidence type="ECO:0000313" key="2">
    <source>
        <dbReference type="Proteomes" id="UP001055072"/>
    </source>
</evidence>
<reference evidence="1" key="1">
    <citation type="journal article" date="2021" name="Environ. Microbiol.">
        <title>Gene family expansions and transcriptome signatures uncover fungal adaptations to wood decay.</title>
        <authorList>
            <person name="Hage H."/>
            <person name="Miyauchi S."/>
            <person name="Viragh M."/>
            <person name="Drula E."/>
            <person name="Min B."/>
            <person name="Chaduli D."/>
            <person name="Navarro D."/>
            <person name="Favel A."/>
            <person name="Norest M."/>
            <person name="Lesage-Meessen L."/>
            <person name="Balint B."/>
            <person name="Merenyi Z."/>
            <person name="de Eugenio L."/>
            <person name="Morin E."/>
            <person name="Martinez A.T."/>
            <person name="Baldrian P."/>
            <person name="Stursova M."/>
            <person name="Martinez M.J."/>
            <person name="Novotny C."/>
            <person name="Magnuson J.K."/>
            <person name="Spatafora J.W."/>
            <person name="Maurice S."/>
            <person name="Pangilinan J."/>
            <person name="Andreopoulos W."/>
            <person name="LaButti K."/>
            <person name="Hundley H."/>
            <person name="Na H."/>
            <person name="Kuo A."/>
            <person name="Barry K."/>
            <person name="Lipzen A."/>
            <person name="Henrissat B."/>
            <person name="Riley R."/>
            <person name="Ahrendt S."/>
            <person name="Nagy L.G."/>
            <person name="Grigoriev I.V."/>
            <person name="Martin F."/>
            <person name="Rosso M.N."/>
        </authorList>
    </citation>
    <scope>NUCLEOTIDE SEQUENCE</scope>
    <source>
        <strain evidence="1">CBS 384.51</strain>
    </source>
</reference>